<evidence type="ECO:0000313" key="3">
    <source>
        <dbReference type="EMBL" id="MTV33349.1"/>
    </source>
</evidence>
<dbReference type="GO" id="GO:0016757">
    <property type="term" value="F:glycosyltransferase activity"/>
    <property type="evidence" value="ECO:0007669"/>
    <property type="project" value="InterPro"/>
</dbReference>
<evidence type="ECO:0000259" key="1">
    <source>
        <dbReference type="Pfam" id="PF00534"/>
    </source>
</evidence>
<proteinExistence type="predicted"/>
<dbReference type="InterPro" id="IPR001296">
    <property type="entry name" value="Glyco_trans_1"/>
</dbReference>
<dbReference type="Pfam" id="PF13439">
    <property type="entry name" value="Glyco_transf_4"/>
    <property type="match status" value="1"/>
</dbReference>
<organism evidence="3 4">
    <name type="scientific">Rhodoblastus acidophilus</name>
    <name type="common">Rhodopseudomonas acidophila</name>
    <dbReference type="NCBI Taxonomy" id="1074"/>
    <lineage>
        <taxon>Bacteria</taxon>
        <taxon>Pseudomonadati</taxon>
        <taxon>Pseudomonadota</taxon>
        <taxon>Alphaproteobacteria</taxon>
        <taxon>Hyphomicrobiales</taxon>
        <taxon>Rhodoblastaceae</taxon>
        <taxon>Rhodoblastus</taxon>
    </lineage>
</organism>
<dbReference type="InterPro" id="IPR028098">
    <property type="entry name" value="Glyco_trans_4-like_N"/>
</dbReference>
<dbReference type="OrthoDB" id="9806708at2"/>
<feature type="domain" description="Glycosyl transferase family 1" evidence="1">
    <location>
        <begin position="205"/>
        <end position="343"/>
    </location>
</feature>
<evidence type="ECO:0000313" key="4">
    <source>
        <dbReference type="Proteomes" id="UP000439113"/>
    </source>
</evidence>
<reference evidence="3 4" key="1">
    <citation type="submission" date="2019-11" db="EMBL/GenBank/DDBJ databases">
        <title>Whole-genome sequence of a Rhodoblastus acidophilus DSM 142.</title>
        <authorList>
            <person name="Kyndt J.A."/>
            <person name="Meyer T.E."/>
        </authorList>
    </citation>
    <scope>NUCLEOTIDE SEQUENCE [LARGE SCALE GENOMIC DNA]</scope>
    <source>
        <strain evidence="3 4">DSM 142</strain>
    </source>
</reference>
<name>A0A6N8DSB3_RHOAC</name>
<sequence>MQSGVALSGDCLRIVHVLRAPVGGLFRHVIDLAAAQAALGHQVGLIADSSTGGDAAARAFRAIAPHLALGVERFPMRREPHLADFAGILRVYRHALRLRPDVLHGHGSKGGLFARANGFLPGLGDVVRAYTPHGGSFHHQPGHALHMFVERLVAAQTDILFFESDYIANEVSKGVGPTRALTRVAKNGLRPDELAPAPLDACAAEFLYVGELSSHKGVDTLIDALAIIHGAGAQKPNLVIVGSGRELDRLAAMVERYDLNRHVTFHGVLPAREAFALGRVVVAPSRAESLPYIVLETLAAEKPLIATDVGGVGEIFGPLRDRLIPRDRADILARAMVEAMTRPLEQLQAESLALKTHVAQHFSVDAMVRDVLAGYREALARKRAAKPR</sequence>
<dbReference type="PANTHER" id="PTHR12526">
    <property type="entry name" value="GLYCOSYLTRANSFERASE"/>
    <property type="match status" value="1"/>
</dbReference>
<comment type="caution">
    <text evidence="3">The sequence shown here is derived from an EMBL/GenBank/DDBJ whole genome shotgun (WGS) entry which is preliminary data.</text>
</comment>
<feature type="domain" description="Glycosyltransferase subfamily 4-like N-terminal" evidence="2">
    <location>
        <begin position="22"/>
        <end position="192"/>
    </location>
</feature>
<dbReference type="PANTHER" id="PTHR12526:SF630">
    <property type="entry name" value="GLYCOSYLTRANSFERASE"/>
    <property type="match status" value="1"/>
</dbReference>
<dbReference type="EMBL" id="WNKS01000037">
    <property type="protein sequence ID" value="MTV33349.1"/>
    <property type="molecule type" value="Genomic_DNA"/>
</dbReference>
<accession>A0A6N8DSB3</accession>
<keyword evidence="3" id="KW-0808">Transferase</keyword>
<dbReference type="Pfam" id="PF00534">
    <property type="entry name" value="Glycos_transf_1"/>
    <property type="match status" value="1"/>
</dbReference>
<dbReference type="AlphaFoldDB" id="A0A6N8DSB3"/>
<gene>
    <name evidence="3" type="ORF">GJ654_20440</name>
</gene>
<protein>
    <submittedName>
        <fullName evidence="3">Glycosyltransferase</fullName>
    </submittedName>
</protein>
<dbReference type="Gene3D" id="3.40.50.2000">
    <property type="entry name" value="Glycogen Phosphorylase B"/>
    <property type="match status" value="2"/>
</dbReference>
<evidence type="ECO:0000259" key="2">
    <source>
        <dbReference type="Pfam" id="PF13439"/>
    </source>
</evidence>
<dbReference type="Proteomes" id="UP000439113">
    <property type="component" value="Unassembled WGS sequence"/>
</dbReference>
<dbReference type="SUPFAM" id="SSF53756">
    <property type="entry name" value="UDP-Glycosyltransferase/glycogen phosphorylase"/>
    <property type="match status" value="1"/>
</dbReference>